<evidence type="ECO:0000256" key="4">
    <source>
        <dbReference type="RuleBase" id="RU000363"/>
    </source>
</evidence>
<protein>
    <recommendedName>
        <fullName evidence="7">NAD(P)-binding protein</fullName>
    </recommendedName>
</protein>
<proteinExistence type="inferred from homology"/>
<dbReference type="PANTHER" id="PTHR43490">
    <property type="entry name" value="(+)-NEOMENTHOL DEHYDROGENASE"/>
    <property type="match status" value="1"/>
</dbReference>
<accession>A0AAW0BPZ9</accession>
<organism evidence="5 6">
    <name type="scientific">Favolaschia claudopus</name>
    <dbReference type="NCBI Taxonomy" id="2862362"/>
    <lineage>
        <taxon>Eukaryota</taxon>
        <taxon>Fungi</taxon>
        <taxon>Dikarya</taxon>
        <taxon>Basidiomycota</taxon>
        <taxon>Agaricomycotina</taxon>
        <taxon>Agaricomycetes</taxon>
        <taxon>Agaricomycetidae</taxon>
        <taxon>Agaricales</taxon>
        <taxon>Marasmiineae</taxon>
        <taxon>Mycenaceae</taxon>
        <taxon>Favolaschia</taxon>
    </lineage>
</organism>
<dbReference type="SUPFAM" id="SSF51735">
    <property type="entry name" value="NAD(P)-binding Rossmann-fold domains"/>
    <property type="match status" value="1"/>
</dbReference>
<evidence type="ECO:0000256" key="3">
    <source>
        <dbReference type="ARBA" id="ARBA00023002"/>
    </source>
</evidence>
<dbReference type="PANTHER" id="PTHR43490:SF99">
    <property type="entry name" value="SHORT-CHAIN DEHYDROGENASE_REDUCTASE"/>
    <property type="match status" value="1"/>
</dbReference>
<dbReference type="Gene3D" id="3.40.50.720">
    <property type="entry name" value="NAD(P)-binding Rossmann-like Domain"/>
    <property type="match status" value="1"/>
</dbReference>
<dbReference type="PRINTS" id="PR00081">
    <property type="entry name" value="GDHRDH"/>
</dbReference>
<comment type="caution">
    <text evidence="5">The sequence shown here is derived from an EMBL/GenBank/DDBJ whole genome shotgun (WGS) entry which is preliminary data.</text>
</comment>
<dbReference type="EMBL" id="JAWWNJ010000028">
    <property type="protein sequence ID" value="KAK7028654.1"/>
    <property type="molecule type" value="Genomic_DNA"/>
</dbReference>
<dbReference type="Proteomes" id="UP001362999">
    <property type="component" value="Unassembled WGS sequence"/>
</dbReference>
<evidence type="ECO:0000256" key="2">
    <source>
        <dbReference type="ARBA" id="ARBA00022857"/>
    </source>
</evidence>
<evidence type="ECO:0000313" key="5">
    <source>
        <dbReference type="EMBL" id="KAK7028654.1"/>
    </source>
</evidence>
<reference evidence="5 6" key="1">
    <citation type="journal article" date="2024" name="J Genomics">
        <title>Draft genome sequencing and assembly of Favolaschia claudopus CIRM-BRFM 2984 isolated from oak limbs.</title>
        <authorList>
            <person name="Navarro D."/>
            <person name="Drula E."/>
            <person name="Chaduli D."/>
            <person name="Cazenave R."/>
            <person name="Ahrendt S."/>
            <person name="Wang J."/>
            <person name="Lipzen A."/>
            <person name="Daum C."/>
            <person name="Barry K."/>
            <person name="Grigoriev I.V."/>
            <person name="Favel A."/>
            <person name="Rosso M.N."/>
            <person name="Martin F."/>
        </authorList>
    </citation>
    <scope>NUCLEOTIDE SEQUENCE [LARGE SCALE GENOMIC DNA]</scope>
    <source>
        <strain evidence="5 6">CIRM-BRFM 2984</strain>
    </source>
</reference>
<dbReference type="InterPro" id="IPR036291">
    <property type="entry name" value="NAD(P)-bd_dom_sf"/>
</dbReference>
<keyword evidence="2" id="KW-0521">NADP</keyword>
<sequence>MSPRVILVTGSNTGIGYELVHLLAAQGHTVYLASRKEASGTEAVAKIKKEKNLTVEFVQLDVTDPKSIDAAVAKISKDEGRLNVLVNNAGVAEMATNQSASNPSIPALRSTLETNLIGLMQTTAAFLPLLRSSNSHSSSTPSVIVNVSSDMASNGFMASPNGFLHDAIAYNTSKAASNAYTIALARELQEEGIKVNAVTPGFTTTQINGFMPGGKTPEKGAEMMVKWCLLDKDGATGKFMNDSGEWPW</sequence>
<keyword evidence="3" id="KW-0560">Oxidoreductase</keyword>
<dbReference type="InterPro" id="IPR002347">
    <property type="entry name" value="SDR_fam"/>
</dbReference>
<dbReference type="AlphaFoldDB" id="A0AAW0BPZ9"/>
<comment type="similarity">
    <text evidence="1 4">Belongs to the short-chain dehydrogenases/reductases (SDR) family.</text>
</comment>
<evidence type="ECO:0000313" key="6">
    <source>
        <dbReference type="Proteomes" id="UP001362999"/>
    </source>
</evidence>
<evidence type="ECO:0000256" key="1">
    <source>
        <dbReference type="ARBA" id="ARBA00006484"/>
    </source>
</evidence>
<gene>
    <name evidence="5" type="ORF">R3P38DRAFT_3315046</name>
</gene>
<dbReference type="PRINTS" id="PR00080">
    <property type="entry name" value="SDRFAMILY"/>
</dbReference>
<name>A0AAW0BPZ9_9AGAR</name>
<evidence type="ECO:0008006" key="7">
    <source>
        <dbReference type="Google" id="ProtNLM"/>
    </source>
</evidence>
<dbReference type="Pfam" id="PF00106">
    <property type="entry name" value="adh_short"/>
    <property type="match status" value="1"/>
</dbReference>
<keyword evidence="6" id="KW-1185">Reference proteome</keyword>
<dbReference type="GO" id="GO:0016491">
    <property type="term" value="F:oxidoreductase activity"/>
    <property type="evidence" value="ECO:0007669"/>
    <property type="project" value="UniProtKB-KW"/>
</dbReference>